<dbReference type="PANTHER" id="PTHR45786:SF74">
    <property type="entry name" value="ATP-DEPENDENT DNA HELICASE"/>
    <property type="match status" value="1"/>
</dbReference>
<dbReference type="AlphaFoldDB" id="A0ABD2L0I5"/>
<reference evidence="1 2" key="1">
    <citation type="submission" date="2024-10" db="EMBL/GenBank/DDBJ databases">
        <authorList>
            <person name="Kim D."/>
        </authorList>
    </citation>
    <scope>NUCLEOTIDE SEQUENCE [LARGE SCALE GENOMIC DNA]</scope>
    <source>
        <strain evidence="1">BH-2024</strain>
    </source>
</reference>
<gene>
    <name evidence="1" type="ORF">niasHT_013682</name>
</gene>
<sequence>MPSKERKLKEALRLRSRVLRQASDGAGYAGGPRTNQLQPLALNQEASTSHAVRVRIAGASPLLSNASEVAQEDMDAIPNEELTNVAPRAKKLKTVANVVGTPVSTQASSSCVSVRQGSVVGNRGDGITRQSARRIKLNEDHTEQLATRMQKVLSDYTDRPWPAMLVIAPKTPRRRSSGANPSTCCGDECDCSSLAQCVQNASAFLAVKFYLRDFKHGIEASSKFKKTSRAGAGVRPTVRCHQNSDLKCASRSSGHRVDYYDSGQFGDFACQYCGARLLRGEQEKIKGGRLTPCCANGTVHTEQMLTEFNELQQPPKNFIEGLVQTKDERVREAFLNNTMAFNNTFAFASTHGEKAPAEQMGGRMDTCKYNGEFSFLFSDLIAPGGRRPTFAQVYTLTPEAAMGIRNEHFDTALAHHLKRDILEKLEVLMRQNPFGLTFEAVGTKLEAAKTAKGALPHFRIVLLTDRDLKSDGLKNRGDVTVIERADAPSAKQVAVIWVQEDGLPPQISGFWLCDKAGKMRELKNGMPQIDPCCFPLIHPRGTLGWRWFLKKRGCEVNREQQAQMQEWSKRKFLKIFGKFLNGSQLTVCSGLGVSAIVLGLEKGHTRRL</sequence>
<organism evidence="1 2">
    <name type="scientific">Heterodera trifolii</name>
    <dbReference type="NCBI Taxonomy" id="157864"/>
    <lineage>
        <taxon>Eukaryota</taxon>
        <taxon>Metazoa</taxon>
        <taxon>Ecdysozoa</taxon>
        <taxon>Nematoda</taxon>
        <taxon>Chromadorea</taxon>
        <taxon>Rhabditida</taxon>
        <taxon>Tylenchina</taxon>
        <taxon>Tylenchomorpha</taxon>
        <taxon>Tylenchoidea</taxon>
        <taxon>Heteroderidae</taxon>
        <taxon>Heteroderinae</taxon>
        <taxon>Heterodera</taxon>
    </lineage>
</organism>
<evidence type="ECO:0000313" key="1">
    <source>
        <dbReference type="EMBL" id="KAL3108658.1"/>
    </source>
</evidence>
<dbReference type="EMBL" id="JBICBT010000589">
    <property type="protein sequence ID" value="KAL3108658.1"/>
    <property type="molecule type" value="Genomic_DNA"/>
</dbReference>
<keyword evidence="2" id="KW-1185">Reference proteome</keyword>
<comment type="caution">
    <text evidence="1">The sequence shown here is derived from an EMBL/GenBank/DDBJ whole genome shotgun (WGS) entry which is preliminary data.</text>
</comment>
<evidence type="ECO:0000313" key="2">
    <source>
        <dbReference type="Proteomes" id="UP001620626"/>
    </source>
</evidence>
<accession>A0ABD2L0I5</accession>
<dbReference type="PANTHER" id="PTHR45786">
    <property type="entry name" value="DNA BINDING PROTEIN-LIKE"/>
    <property type="match status" value="1"/>
</dbReference>
<evidence type="ECO:0008006" key="3">
    <source>
        <dbReference type="Google" id="ProtNLM"/>
    </source>
</evidence>
<protein>
    <recommendedName>
        <fullName evidence="3">Helitron helicase-like domain-containing protein</fullName>
    </recommendedName>
</protein>
<proteinExistence type="predicted"/>
<name>A0ABD2L0I5_9BILA</name>
<dbReference type="Proteomes" id="UP001620626">
    <property type="component" value="Unassembled WGS sequence"/>
</dbReference>